<gene>
    <name evidence="1" type="ORF">PIIN_08794</name>
</gene>
<dbReference type="EMBL" id="CAFZ01000360">
    <property type="protein sequence ID" value="CCA74825.1"/>
    <property type="molecule type" value="Genomic_DNA"/>
</dbReference>
<organism evidence="1 2">
    <name type="scientific">Serendipita indica (strain DSM 11827)</name>
    <name type="common">Root endophyte fungus</name>
    <name type="synonym">Piriformospora indica</name>
    <dbReference type="NCBI Taxonomy" id="1109443"/>
    <lineage>
        <taxon>Eukaryota</taxon>
        <taxon>Fungi</taxon>
        <taxon>Dikarya</taxon>
        <taxon>Basidiomycota</taxon>
        <taxon>Agaricomycotina</taxon>
        <taxon>Agaricomycetes</taxon>
        <taxon>Sebacinales</taxon>
        <taxon>Serendipitaceae</taxon>
        <taxon>Serendipita</taxon>
    </lineage>
</organism>
<reference evidence="1 2" key="1">
    <citation type="journal article" date="2011" name="PLoS Pathog.">
        <title>Endophytic Life Strategies Decoded by Genome and Transcriptome Analyses of the Mutualistic Root Symbiont Piriformospora indica.</title>
        <authorList>
            <person name="Zuccaro A."/>
            <person name="Lahrmann U."/>
            <person name="Guldener U."/>
            <person name="Langen G."/>
            <person name="Pfiffi S."/>
            <person name="Biedenkopf D."/>
            <person name="Wong P."/>
            <person name="Samans B."/>
            <person name="Grimm C."/>
            <person name="Basiewicz M."/>
            <person name="Murat C."/>
            <person name="Martin F."/>
            <person name="Kogel K.H."/>
        </authorList>
    </citation>
    <scope>NUCLEOTIDE SEQUENCE [LARGE SCALE GENOMIC DNA]</scope>
    <source>
        <strain evidence="1 2">DSM 11827</strain>
    </source>
</reference>
<sequence>MSPHRSLFDIDRMRAVEVCAGWNTDGISGPKVHICSRSEAMSSSSANTCGAKINRAAEVSERTVFVSIRTIEKLNGLAANRNLIFGVIAPVDDDGRGKTLSGTS</sequence>
<dbReference type="Proteomes" id="UP000007148">
    <property type="component" value="Unassembled WGS sequence"/>
</dbReference>
<name>G4TU32_SERID</name>
<comment type="caution">
    <text evidence="1">The sequence shown here is derived from an EMBL/GenBank/DDBJ whole genome shotgun (WGS) entry which is preliminary data.</text>
</comment>
<protein>
    <submittedName>
        <fullName evidence="1">Uncharacterized protein</fullName>
    </submittedName>
</protein>
<dbReference type="HOGENOM" id="CLU_2251097_0_0_1"/>
<accession>G4TU32</accession>
<evidence type="ECO:0000313" key="1">
    <source>
        <dbReference type="EMBL" id="CCA74825.1"/>
    </source>
</evidence>
<keyword evidence="2" id="KW-1185">Reference proteome</keyword>
<dbReference type="AlphaFoldDB" id="G4TU32"/>
<proteinExistence type="predicted"/>
<evidence type="ECO:0000313" key="2">
    <source>
        <dbReference type="Proteomes" id="UP000007148"/>
    </source>
</evidence>
<dbReference type="InParanoid" id="G4TU32"/>